<organism evidence="2 3">
    <name type="scientific">Absidia repens</name>
    <dbReference type="NCBI Taxonomy" id="90262"/>
    <lineage>
        <taxon>Eukaryota</taxon>
        <taxon>Fungi</taxon>
        <taxon>Fungi incertae sedis</taxon>
        <taxon>Mucoromycota</taxon>
        <taxon>Mucoromycotina</taxon>
        <taxon>Mucoromycetes</taxon>
        <taxon>Mucorales</taxon>
        <taxon>Cunninghamellaceae</taxon>
        <taxon>Absidia</taxon>
    </lineage>
</organism>
<evidence type="ECO:0000256" key="1">
    <source>
        <dbReference type="SAM" id="MobiDB-lite"/>
    </source>
</evidence>
<comment type="caution">
    <text evidence="2">The sequence shown here is derived from an EMBL/GenBank/DDBJ whole genome shotgun (WGS) entry which is preliminary data.</text>
</comment>
<accession>A0A1X2I9K6</accession>
<feature type="region of interest" description="Disordered" evidence="1">
    <location>
        <begin position="17"/>
        <end position="48"/>
    </location>
</feature>
<gene>
    <name evidence="2" type="ORF">BCR42DRAFT_80933</name>
</gene>
<dbReference type="AlphaFoldDB" id="A0A1X2I9K6"/>
<name>A0A1X2I9K6_9FUNG</name>
<keyword evidence="3" id="KW-1185">Reference proteome</keyword>
<dbReference type="OrthoDB" id="2289518at2759"/>
<reference evidence="2 3" key="1">
    <citation type="submission" date="2016-07" db="EMBL/GenBank/DDBJ databases">
        <title>Pervasive Adenine N6-methylation of Active Genes in Fungi.</title>
        <authorList>
            <consortium name="DOE Joint Genome Institute"/>
            <person name="Mondo S.J."/>
            <person name="Dannebaum R.O."/>
            <person name="Kuo R.C."/>
            <person name="Labutti K."/>
            <person name="Haridas S."/>
            <person name="Kuo A."/>
            <person name="Salamov A."/>
            <person name="Ahrendt S.R."/>
            <person name="Lipzen A."/>
            <person name="Sullivan W."/>
            <person name="Andreopoulos W.B."/>
            <person name="Clum A."/>
            <person name="Lindquist E."/>
            <person name="Daum C."/>
            <person name="Ramamoorthy G.K."/>
            <person name="Gryganskyi A."/>
            <person name="Culley D."/>
            <person name="Magnuson J.K."/>
            <person name="James T.Y."/>
            <person name="O'Malley M.A."/>
            <person name="Stajich J.E."/>
            <person name="Spatafora J.W."/>
            <person name="Visel A."/>
            <person name="Grigoriev I.V."/>
        </authorList>
    </citation>
    <scope>NUCLEOTIDE SEQUENCE [LARGE SCALE GENOMIC DNA]</scope>
    <source>
        <strain evidence="2 3">NRRL 1336</strain>
    </source>
</reference>
<proteinExistence type="predicted"/>
<dbReference type="Proteomes" id="UP000193560">
    <property type="component" value="Unassembled WGS sequence"/>
</dbReference>
<dbReference type="EMBL" id="MCGE01000019">
    <property type="protein sequence ID" value="ORZ12318.1"/>
    <property type="molecule type" value="Genomic_DNA"/>
</dbReference>
<protein>
    <submittedName>
        <fullName evidence="2">Uncharacterized protein</fullName>
    </submittedName>
</protein>
<dbReference type="STRING" id="90262.A0A1X2I9K6"/>
<evidence type="ECO:0000313" key="2">
    <source>
        <dbReference type="EMBL" id="ORZ12318.1"/>
    </source>
</evidence>
<feature type="compositionally biased region" description="Polar residues" evidence="1">
    <location>
        <begin position="34"/>
        <end position="48"/>
    </location>
</feature>
<evidence type="ECO:0000313" key="3">
    <source>
        <dbReference type="Proteomes" id="UP000193560"/>
    </source>
</evidence>
<sequence length="260" mass="29533">MCLMQRMGMDSTESFLRRNGARSAESQEDYDANNGKNQQRYRSNRKSYANSENSVNSIIYESGDIYILVHLPILTGFYGHSQFTEGRLLNYSGRHKLDNEMVNIFTNSGNKYDAPQTTSVATSKHPNRYRPKPFSTFNKIPLIAIGDGLFGMTMRGTVPGMVTRLKRIYKKTEHQGKLVVALVNEAYTSKVCSKCHTKNLIVIQSGIGTSMPPIASFGLRAILLRVWNDQVFSADLQKQQQQQQEPQQQQIQQRLDKTNQ</sequence>